<evidence type="ECO:0000313" key="2">
    <source>
        <dbReference type="Proteomes" id="UP000603904"/>
    </source>
</evidence>
<comment type="caution">
    <text evidence="1">The sequence shown here is derived from an EMBL/GenBank/DDBJ whole genome shotgun (WGS) entry which is preliminary data.</text>
</comment>
<name>A0ABQ4G5S3_9ACTN</name>
<dbReference type="EMBL" id="BOOC01000030">
    <property type="protein sequence ID" value="GIH42404.1"/>
    <property type="molecule type" value="Genomic_DNA"/>
</dbReference>
<dbReference type="Proteomes" id="UP000603904">
    <property type="component" value="Unassembled WGS sequence"/>
</dbReference>
<sequence>MGRMDGPSYIEVHRARGLAALGDHEAAATGFRTAITALPPGYHRDRGVYLARESTAYAGASEPEQAATVGAEALSIAAATGSARIMTELTRLDTQLERWQKVPAVAEFRQTFDSLVAHQA</sequence>
<accession>A0ABQ4G5S3</accession>
<proteinExistence type="predicted"/>
<gene>
    <name evidence="1" type="ORF">Mco01_54040</name>
</gene>
<keyword evidence="2" id="KW-1185">Reference proteome</keyword>
<organism evidence="1 2">
    <name type="scientific">Microbispora corallina</name>
    <dbReference type="NCBI Taxonomy" id="83302"/>
    <lineage>
        <taxon>Bacteria</taxon>
        <taxon>Bacillati</taxon>
        <taxon>Actinomycetota</taxon>
        <taxon>Actinomycetes</taxon>
        <taxon>Streptosporangiales</taxon>
        <taxon>Streptosporangiaceae</taxon>
        <taxon>Microbispora</taxon>
    </lineage>
</organism>
<protein>
    <submittedName>
        <fullName evidence="1">Uncharacterized protein</fullName>
    </submittedName>
</protein>
<evidence type="ECO:0000313" key="1">
    <source>
        <dbReference type="EMBL" id="GIH42404.1"/>
    </source>
</evidence>
<reference evidence="1 2" key="1">
    <citation type="submission" date="2021-01" db="EMBL/GenBank/DDBJ databases">
        <title>Whole genome shotgun sequence of Microbispora corallina NBRC 16416.</title>
        <authorList>
            <person name="Komaki H."/>
            <person name="Tamura T."/>
        </authorList>
    </citation>
    <scope>NUCLEOTIDE SEQUENCE [LARGE SCALE GENOMIC DNA]</scope>
    <source>
        <strain evidence="1 2">NBRC 16416</strain>
    </source>
</reference>